<dbReference type="AlphaFoldDB" id="K1QRM2"/>
<accession>K1QRM2</accession>
<dbReference type="InterPro" id="IPR035976">
    <property type="entry name" value="Sushi/SCR/CCP_sf"/>
</dbReference>
<dbReference type="Gene3D" id="2.120.10.30">
    <property type="entry name" value="TolB, C-terminal domain"/>
    <property type="match status" value="1"/>
</dbReference>
<protein>
    <submittedName>
        <fullName evidence="2">E-selectin</fullName>
    </submittedName>
</protein>
<reference evidence="2" key="1">
    <citation type="journal article" date="2012" name="Nature">
        <title>The oyster genome reveals stress adaptation and complexity of shell formation.</title>
        <authorList>
            <person name="Zhang G."/>
            <person name="Fang X."/>
            <person name="Guo X."/>
            <person name="Li L."/>
            <person name="Luo R."/>
            <person name="Xu F."/>
            <person name="Yang P."/>
            <person name="Zhang L."/>
            <person name="Wang X."/>
            <person name="Qi H."/>
            <person name="Xiong Z."/>
            <person name="Que H."/>
            <person name="Xie Y."/>
            <person name="Holland P.W."/>
            <person name="Paps J."/>
            <person name="Zhu Y."/>
            <person name="Wu F."/>
            <person name="Chen Y."/>
            <person name="Wang J."/>
            <person name="Peng C."/>
            <person name="Meng J."/>
            <person name="Yang L."/>
            <person name="Liu J."/>
            <person name="Wen B."/>
            <person name="Zhang N."/>
            <person name="Huang Z."/>
            <person name="Zhu Q."/>
            <person name="Feng Y."/>
            <person name="Mount A."/>
            <person name="Hedgecock D."/>
            <person name="Xu Z."/>
            <person name="Liu Y."/>
            <person name="Domazet-Loso T."/>
            <person name="Du Y."/>
            <person name="Sun X."/>
            <person name="Zhang S."/>
            <person name="Liu B."/>
            <person name="Cheng P."/>
            <person name="Jiang X."/>
            <person name="Li J."/>
            <person name="Fan D."/>
            <person name="Wang W."/>
            <person name="Fu W."/>
            <person name="Wang T."/>
            <person name="Wang B."/>
            <person name="Zhang J."/>
            <person name="Peng Z."/>
            <person name="Li Y."/>
            <person name="Li N."/>
            <person name="Wang J."/>
            <person name="Chen M."/>
            <person name="He Y."/>
            <person name="Tan F."/>
            <person name="Song X."/>
            <person name="Zheng Q."/>
            <person name="Huang R."/>
            <person name="Yang H."/>
            <person name="Du X."/>
            <person name="Chen L."/>
            <person name="Yang M."/>
            <person name="Gaffney P.M."/>
            <person name="Wang S."/>
            <person name="Luo L."/>
            <person name="She Z."/>
            <person name="Ming Y."/>
            <person name="Huang W."/>
            <person name="Zhang S."/>
            <person name="Huang B."/>
            <person name="Zhang Y."/>
            <person name="Qu T."/>
            <person name="Ni P."/>
            <person name="Miao G."/>
            <person name="Wang J."/>
            <person name="Wang Q."/>
            <person name="Steinberg C.E."/>
            <person name="Wang H."/>
            <person name="Li N."/>
            <person name="Qian L."/>
            <person name="Zhang G."/>
            <person name="Li Y."/>
            <person name="Yang H."/>
            <person name="Liu X."/>
            <person name="Wang J."/>
            <person name="Yin Y."/>
            <person name="Wang J."/>
        </authorList>
    </citation>
    <scope>NUCLEOTIDE SEQUENCE [LARGE SCALE GENOMIC DNA]</scope>
    <source>
        <strain evidence="2">05x7-T-G4-1.051#20</strain>
    </source>
</reference>
<dbReference type="SUPFAM" id="SSF57535">
    <property type="entry name" value="Complement control module/SCR domain"/>
    <property type="match status" value="1"/>
</dbReference>
<dbReference type="Gene3D" id="2.10.70.10">
    <property type="entry name" value="Complement Module, domain 1"/>
    <property type="match status" value="1"/>
</dbReference>
<dbReference type="CDD" id="cd00033">
    <property type="entry name" value="CCP"/>
    <property type="match status" value="1"/>
</dbReference>
<dbReference type="Pfam" id="PF14670">
    <property type="entry name" value="FXa_inhibition"/>
    <property type="match status" value="1"/>
</dbReference>
<dbReference type="InParanoid" id="K1QRM2"/>
<dbReference type="PROSITE" id="PS50923">
    <property type="entry name" value="SUSHI"/>
    <property type="match status" value="1"/>
</dbReference>
<dbReference type="HOGENOM" id="CLU_1176438_0_0_1"/>
<dbReference type="Pfam" id="PF00084">
    <property type="entry name" value="Sushi"/>
    <property type="match status" value="1"/>
</dbReference>
<dbReference type="SMART" id="SM00032">
    <property type="entry name" value="CCP"/>
    <property type="match status" value="2"/>
</dbReference>
<evidence type="ECO:0000256" key="1">
    <source>
        <dbReference type="PROSITE-ProRule" id="PRU00302"/>
    </source>
</evidence>
<sequence length="236" mass="25447">MDKLTGSKVSFMLEYPELGRLDNLDVYTDEIPDVRSSCSNLNGLCSTFCFPTPNGRTCGCQDNVKLQSDQLTCEGAIVCPLSLGNAVLSSSCSRRAGDSCTFSCSDGYIPTTSERLMCTSDGTWNLDTDTLCTPIKCPLDVTNGHVSSSCRGMIGENCDVSCGDDASMNIAHIICLSSGAWDKDPAVICRLHHESEKSLSYHEIGLCVLCVIVFTVVIATSVTCWYSRKGNAKKND</sequence>
<dbReference type="EMBL" id="JH815713">
    <property type="protein sequence ID" value="EKC33839.1"/>
    <property type="molecule type" value="Genomic_DNA"/>
</dbReference>
<name>K1QRM2_MAGGI</name>
<gene>
    <name evidence="2" type="ORF">CGI_10003338</name>
</gene>
<dbReference type="GO" id="GO:0030246">
    <property type="term" value="F:carbohydrate binding"/>
    <property type="evidence" value="ECO:0007669"/>
    <property type="project" value="UniProtKB-KW"/>
</dbReference>
<organism evidence="2">
    <name type="scientific">Magallana gigas</name>
    <name type="common">Pacific oyster</name>
    <name type="synonym">Crassostrea gigas</name>
    <dbReference type="NCBI Taxonomy" id="29159"/>
    <lineage>
        <taxon>Eukaryota</taxon>
        <taxon>Metazoa</taxon>
        <taxon>Spiralia</taxon>
        <taxon>Lophotrochozoa</taxon>
        <taxon>Mollusca</taxon>
        <taxon>Bivalvia</taxon>
        <taxon>Autobranchia</taxon>
        <taxon>Pteriomorphia</taxon>
        <taxon>Ostreida</taxon>
        <taxon>Ostreoidea</taxon>
        <taxon>Ostreidae</taxon>
        <taxon>Magallana</taxon>
    </lineage>
</organism>
<proteinExistence type="predicted"/>
<evidence type="ECO:0000313" key="2">
    <source>
        <dbReference type="EMBL" id="EKC33839.1"/>
    </source>
</evidence>
<keyword evidence="1" id="KW-0768">Sushi</keyword>
<dbReference type="InterPro" id="IPR000436">
    <property type="entry name" value="Sushi_SCR_CCP_dom"/>
</dbReference>
<dbReference type="SUPFAM" id="SSF57196">
    <property type="entry name" value="EGF/Laminin"/>
    <property type="match status" value="1"/>
</dbReference>
<dbReference type="InterPro" id="IPR011042">
    <property type="entry name" value="6-blade_b-propeller_TolB-like"/>
</dbReference>
<comment type="caution">
    <text evidence="1">Lacks conserved residue(s) required for the propagation of feature annotation.</text>
</comment>
<keyword evidence="2" id="KW-0430">Lectin</keyword>